<sequence length="447" mass="47594">MADSNALQHAIEHVLERVQAAGAQADVIANRSNNFSLKANAGELDEYKVTSSQVIGVRVVKDSHVATSYSESLEPASLDAMVAQALTNAKFTQADEHQTISCVGSQLTTDVAEIYQQDDTTTDEKIALALALESGVVAKPHAKSAPYNGFGESDSQIILANTQGSLCQHQERSTYCYAYSLIEKDGLQAMHGGMSSGRRFDQLNPQYCIDHGYETAFALLEGKPIATNNYSVMFELSCLSSLFGAFGMCLSGQAAMKGINPWREALNTQVASSLLTVSDIALVEGGSAIKAFDSEGFATKDTILIGEGQLQSLLHNSHTASYFGIENTANGSRSAKGGLGVSSRHTVIATGTSSDAEVSAGEYLELVELQGVHSGADAVSGDFSFGASGFLCRDGQRIQPVRGITVAGNFYQMLKEIDAVGSTLQNDYERDFFAPKIRFARLSIAGN</sequence>
<dbReference type="EMBL" id="PYLZ01000003">
    <property type="protein sequence ID" value="PSW25337.1"/>
    <property type="molecule type" value="Genomic_DNA"/>
</dbReference>
<dbReference type="GO" id="GO:0005829">
    <property type="term" value="C:cytosol"/>
    <property type="evidence" value="ECO:0007669"/>
    <property type="project" value="TreeGrafter"/>
</dbReference>
<dbReference type="Pfam" id="PF19290">
    <property type="entry name" value="PmbA_TldD_2nd"/>
    <property type="match status" value="1"/>
</dbReference>
<dbReference type="InterPro" id="IPR045569">
    <property type="entry name" value="Metalloprtase-TldD/E_C"/>
</dbReference>
<dbReference type="SUPFAM" id="SSF111283">
    <property type="entry name" value="Putative modulator of DNA gyrase, PmbA/TldD"/>
    <property type="match status" value="1"/>
</dbReference>
<feature type="domain" description="Metalloprotease TldD/E N-terminal" evidence="2">
    <location>
        <begin position="25"/>
        <end position="89"/>
    </location>
</feature>
<gene>
    <name evidence="5" type="ORF">C9I94_06695</name>
</gene>
<feature type="domain" description="Metalloprotease TldD/E central" evidence="4">
    <location>
        <begin position="118"/>
        <end position="207"/>
    </location>
</feature>
<dbReference type="InterPro" id="IPR047657">
    <property type="entry name" value="PmbA"/>
</dbReference>
<comment type="caution">
    <text evidence="5">The sequence shown here is derived from an EMBL/GenBank/DDBJ whole genome shotgun (WGS) entry which is preliminary data.</text>
</comment>
<dbReference type="InterPro" id="IPR002510">
    <property type="entry name" value="Metalloprtase-TldD/E_N"/>
</dbReference>
<dbReference type="OrthoDB" id="9803618at2"/>
<evidence type="ECO:0000259" key="4">
    <source>
        <dbReference type="Pfam" id="PF19290"/>
    </source>
</evidence>
<dbReference type="Gene3D" id="3.30.2290.10">
    <property type="entry name" value="PmbA/TldD superfamily"/>
    <property type="match status" value="1"/>
</dbReference>
<evidence type="ECO:0000313" key="6">
    <source>
        <dbReference type="Proteomes" id="UP000240481"/>
    </source>
</evidence>
<name>A0A0J8VEM0_9GAMM</name>
<evidence type="ECO:0000256" key="1">
    <source>
        <dbReference type="ARBA" id="ARBA00005836"/>
    </source>
</evidence>
<evidence type="ECO:0000259" key="2">
    <source>
        <dbReference type="Pfam" id="PF01523"/>
    </source>
</evidence>
<dbReference type="PANTHER" id="PTHR43421:SF1">
    <property type="entry name" value="METALLOPROTEASE PMBA"/>
    <property type="match status" value="1"/>
</dbReference>
<evidence type="ECO:0000313" key="5">
    <source>
        <dbReference type="EMBL" id="PSW25337.1"/>
    </source>
</evidence>
<dbReference type="RefSeq" id="WP_048897397.1">
    <property type="nucleotide sequence ID" value="NZ_AP024853.1"/>
</dbReference>
<dbReference type="Pfam" id="PF01523">
    <property type="entry name" value="PmbA_TldD_1st"/>
    <property type="match status" value="1"/>
</dbReference>
<dbReference type="GO" id="GO:0008237">
    <property type="term" value="F:metallopeptidase activity"/>
    <property type="evidence" value="ECO:0007669"/>
    <property type="project" value="InterPro"/>
</dbReference>
<dbReference type="InterPro" id="IPR045570">
    <property type="entry name" value="Metalloprtase-TldD/E_cen_dom"/>
</dbReference>
<dbReference type="PANTHER" id="PTHR43421">
    <property type="entry name" value="METALLOPROTEASE PMBA"/>
    <property type="match status" value="1"/>
</dbReference>
<organism evidence="5 6">
    <name type="scientific">Photobacterium swingsii</name>
    <dbReference type="NCBI Taxonomy" id="680026"/>
    <lineage>
        <taxon>Bacteria</taxon>
        <taxon>Pseudomonadati</taxon>
        <taxon>Pseudomonadota</taxon>
        <taxon>Gammaproteobacteria</taxon>
        <taxon>Vibrionales</taxon>
        <taxon>Vibrionaceae</taxon>
        <taxon>Photobacterium</taxon>
    </lineage>
</organism>
<protein>
    <submittedName>
        <fullName evidence="5">TldD/PmbA family protein</fullName>
    </submittedName>
</protein>
<reference evidence="5 6" key="1">
    <citation type="submission" date="2018-01" db="EMBL/GenBank/DDBJ databases">
        <title>Whole genome sequencing of Histamine producing bacteria.</title>
        <authorList>
            <person name="Butler K."/>
        </authorList>
    </citation>
    <scope>NUCLEOTIDE SEQUENCE [LARGE SCALE GENOMIC DNA]</scope>
    <source>
        <strain evidence="5 6">DSM 24669</strain>
    </source>
</reference>
<keyword evidence="6" id="KW-1185">Reference proteome</keyword>
<proteinExistence type="inferred from homology"/>
<evidence type="ECO:0000259" key="3">
    <source>
        <dbReference type="Pfam" id="PF19289"/>
    </source>
</evidence>
<accession>A0A0J8VEM0</accession>
<feature type="domain" description="Metalloprotease TldD/E C-terminal" evidence="3">
    <location>
        <begin position="228"/>
        <end position="446"/>
    </location>
</feature>
<dbReference type="Proteomes" id="UP000240481">
    <property type="component" value="Unassembled WGS sequence"/>
</dbReference>
<dbReference type="AlphaFoldDB" id="A0A0J8VEM0"/>
<dbReference type="Pfam" id="PF19289">
    <property type="entry name" value="PmbA_TldD_3rd"/>
    <property type="match status" value="1"/>
</dbReference>
<dbReference type="InterPro" id="IPR036059">
    <property type="entry name" value="TldD/PmbA_sf"/>
</dbReference>
<comment type="similarity">
    <text evidence="1">Belongs to the peptidase U62 family.</text>
</comment>
<dbReference type="GO" id="GO:0006508">
    <property type="term" value="P:proteolysis"/>
    <property type="evidence" value="ECO:0007669"/>
    <property type="project" value="InterPro"/>
</dbReference>
<dbReference type="InterPro" id="IPR035068">
    <property type="entry name" value="TldD/PmbA_N"/>
</dbReference>